<organism evidence="4 5">
    <name type="scientific">Nocardioides antri</name>
    <dbReference type="NCBI Taxonomy" id="2607659"/>
    <lineage>
        <taxon>Bacteria</taxon>
        <taxon>Bacillati</taxon>
        <taxon>Actinomycetota</taxon>
        <taxon>Actinomycetes</taxon>
        <taxon>Propionibacteriales</taxon>
        <taxon>Nocardioidaceae</taxon>
        <taxon>Nocardioides</taxon>
    </lineage>
</organism>
<feature type="domain" description="HTH tetR-type" evidence="3">
    <location>
        <begin position="30"/>
        <end position="90"/>
    </location>
</feature>
<dbReference type="InterPro" id="IPR001647">
    <property type="entry name" value="HTH_TetR"/>
</dbReference>
<dbReference type="EMBL" id="VUJW01000004">
    <property type="protein sequence ID" value="KAA1426959.1"/>
    <property type="molecule type" value="Genomic_DNA"/>
</dbReference>
<dbReference type="Pfam" id="PF00440">
    <property type="entry name" value="TetR_N"/>
    <property type="match status" value="1"/>
</dbReference>
<dbReference type="PRINTS" id="PR00455">
    <property type="entry name" value="HTHTETR"/>
</dbReference>
<evidence type="ECO:0000313" key="5">
    <source>
        <dbReference type="Proteomes" id="UP000324351"/>
    </source>
</evidence>
<dbReference type="PROSITE" id="PS50977">
    <property type="entry name" value="HTH_TETR_2"/>
    <property type="match status" value="1"/>
</dbReference>
<accession>A0A5B1M4A2</accession>
<dbReference type="PANTHER" id="PTHR30055">
    <property type="entry name" value="HTH-TYPE TRANSCRIPTIONAL REGULATOR RUTR"/>
    <property type="match status" value="1"/>
</dbReference>
<dbReference type="GO" id="GO:0006355">
    <property type="term" value="P:regulation of DNA-templated transcription"/>
    <property type="evidence" value="ECO:0007669"/>
    <property type="project" value="UniProtKB-ARBA"/>
</dbReference>
<name>A0A5B1M4A2_9ACTN</name>
<keyword evidence="5" id="KW-1185">Reference proteome</keyword>
<reference evidence="4 5" key="1">
    <citation type="submission" date="2019-09" db="EMBL/GenBank/DDBJ databases">
        <title>Nocardioides panacisoli sp. nov., isolated from the soil of a ginseng field.</title>
        <authorList>
            <person name="Cho C."/>
        </authorList>
    </citation>
    <scope>NUCLEOTIDE SEQUENCE [LARGE SCALE GENOMIC DNA]</scope>
    <source>
        <strain evidence="4 5">BN140041</strain>
    </source>
</reference>
<reference evidence="4 5" key="2">
    <citation type="submission" date="2019-09" db="EMBL/GenBank/DDBJ databases">
        <authorList>
            <person name="Jin C."/>
        </authorList>
    </citation>
    <scope>NUCLEOTIDE SEQUENCE [LARGE SCALE GENOMIC DNA]</scope>
    <source>
        <strain evidence="4 5">BN140041</strain>
    </source>
</reference>
<gene>
    <name evidence="4" type="ORF">F0U47_11635</name>
</gene>
<keyword evidence="1 2" id="KW-0238">DNA-binding</keyword>
<evidence type="ECO:0000256" key="1">
    <source>
        <dbReference type="ARBA" id="ARBA00023125"/>
    </source>
</evidence>
<dbReference type="InterPro" id="IPR050109">
    <property type="entry name" value="HTH-type_TetR-like_transc_reg"/>
</dbReference>
<evidence type="ECO:0000256" key="2">
    <source>
        <dbReference type="PROSITE-ProRule" id="PRU00335"/>
    </source>
</evidence>
<comment type="caution">
    <text evidence="4">The sequence shown here is derived from an EMBL/GenBank/DDBJ whole genome shotgun (WGS) entry which is preliminary data.</text>
</comment>
<sequence length="221" mass="23825">MGPPHCGDRKCLGIYHRKAGAARVCGMDIDPATVRILDAAYGVLAEGGVRRTTMNQIAEAAGLGVATVYRRFPRKMELVRALLLREAAKVVGVVDAALAEEATVEGQAAAGFTAFAHAVADRQLLVRLLRGDGDDGEAVPPGQLADQIMVMVRDYIAGWIRDLQDEGRYLDVDADLVAEIQARLALSLVLAPDGRIPMHDDEATRAFATKYLVPLLGEEHR</sequence>
<evidence type="ECO:0000313" key="4">
    <source>
        <dbReference type="EMBL" id="KAA1426959.1"/>
    </source>
</evidence>
<dbReference type="InterPro" id="IPR009057">
    <property type="entry name" value="Homeodomain-like_sf"/>
</dbReference>
<proteinExistence type="predicted"/>
<dbReference type="Gene3D" id="1.10.357.10">
    <property type="entry name" value="Tetracycline Repressor, domain 2"/>
    <property type="match status" value="1"/>
</dbReference>
<evidence type="ECO:0000259" key="3">
    <source>
        <dbReference type="PROSITE" id="PS50977"/>
    </source>
</evidence>
<dbReference type="SUPFAM" id="SSF46689">
    <property type="entry name" value="Homeodomain-like"/>
    <property type="match status" value="1"/>
</dbReference>
<feature type="DNA-binding region" description="H-T-H motif" evidence="2">
    <location>
        <begin position="53"/>
        <end position="72"/>
    </location>
</feature>
<dbReference type="AlphaFoldDB" id="A0A5B1M4A2"/>
<dbReference type="Proteomes" id="UP000324351">
    <property type="component" value="Unassembled WGS sequence"/>
</dbReference>
<dbReference type="GO" id="GO:0003677">
    <property type="term" value="F:DNA binding"/>
    <property type="evidence" value="ECO:0007669"/>
    <property type="project" value="UniProtKB-UniRule"/>
</dbReference>
<protein>
    <submittedName>
        <fullName evidence="4">TetR/AcrR family transcriptional regulator</fullName>
    </submittedName>
</protein>